<accession>A0A0D0G5S2</accession>
<comment type="caution">
    <text evidence="2">The sequence shown here is derived from an EMBL/GenBank/DDBJ whole genome shotgun (WGS) entry which is preliminary data.</text>
</comment>
<name>A0A0D0G5S2_9BACI</name>
<protein>
    <recommendedName>
        <fullName evidence="1">IstB-like ATP-binding domain-containing protein</fullName>
    </recommendedName>
</protein>
<dbReference type="Proteomes" id="UP000032076">
    <property type="component" value="Unassembled WGS sequence"/>
</dbReference>
<evidence type="ECO:0000259" key="1">
    <source>
        <dbReference type="Pfam" id="PF01695"/>
    </source>
</evidence>
<dbReference type="EMBL" id="JXLU01000092">
    <property type="protein sequence ID" value="KIO72572.1"/>
    <property type="molecule type" value="Genomic_DNA"/>
</dbReference>
<evidence type="ECO:0000313" key="2">
    <source>
        <dbReference type="EMBL" id="KIO72572.1"/>
    </source>
</evidence>
<dbReference type="GO" id="GO:0005524">
    <property type="term" value="F:ATP binding"/>
    <property type="evidence" value="ECO:0007669"/>
    <property type="project" value="InterPro"/>
</dbReference>
<organism evidence="2 3">
    <name type="scientific">Caldibacillus thermoamylovorans</name>
    <dbReference type="NCBI Taxonomy" id="35841"/>
    <lineage>
        <taxon>Bacteria</taxon>
        <taxon>Bacillati</taxon>
        <taxon>Bacillota</taxon>
        <taxon>Bacilli</taxon>
        <taxon>Bacillales</taxon>
        <taxon>Bacillaceae</taxon>
        <taxon>Caldibacillus</taxon>
    </lineage>
</organism>
<dbReference type="Pfam" id="PF01695">
    <property type="entry name" value="IstB_IS21"/>
    <property type="match status" value="1"/>
</dbReference>
<evidence type="ECO:0000313" key="3">
    <source>
        <dbReference type="Proteomes" id="UP000032076"/>
    </source>
</evidence>
<sequence>MSHLTTEQERLKTLRLLESAHYLPILVKEAESNDMSYLSFLNSISEYEQKRREEKLLERRLKWVDFPSHKTLDEFNLDEQQSLSRKQLNQLKE</sequence>
<dbReference type="InterPro" id="IPR002611">
    <property type="entry name" value="IstB_ATP-bd"/>
</dbReference>
<proteinExistence type="predicted"/>
<reference evidence="2 3" key="1">
    <citation type="submission" date="2015-01" db="EMBL/GenBank/DDBJ databases">
        <title>Draft Genome Sequences of Four Bacillus thermoamylovorans Strains, Isolated From Food Products.</title>
        <authorList>
            <person name="Krawcyk A.O."/>
            <person name="Berendsen E.M."/>
            <person name="Eijlander R.T."/>
            <person name="de Jong A."/>
            <person name="Wells-Bennik M."/>
            <person name="Kuipers O.P."/>
        </authorList>
    </citation>
    <scope>NUCLEOTIDE SEQUENCE [LARGE SCALE GENOMIC DNA]</scope>
    <source>
        <strain evidence="2 3">B4167</strain>
    </source>
</reference>
<feature type="domain" description="IstB-like ATP-binding" evidence="1">
    <location>
        <begin position="11"/>
        <end position="92"/>
    </location>
</feature>
<gene>
    <name evidence="2" type="ORF">B4167_2960</name>
</gene>
<dbReference type="AlphaFoldDB" id="A0A0D0G5S2"/>